<feature type="compositionally biased region" description="Polar residues" evidence="1">
    <location>
        <begin position="110"/>
        <end position="126"/>
    </location>
</feature>
<dbReference type="Pfam" id="PF07707">
    <property type="entry name" value="BACK"/>
    <property type="match status" value="1"/>
</dbReference>
<comment type="caution">
    <text evidence="3">The sequence shown here is derived from an EMBL/GenBank/DDBJ whole genome shotgun (WGS) entry which is preliminary data.</text>
</comment>
<keyword evidence="4" id="KW-1185">Reference proteome</keyword>
<evidence type="ECO:0000256" key="1">
    <source>
        <dbReference type="SAM" id="MobiDB-lite"/>
    </source>
</evidence>
<feature type="domain" description="BACK" evidence="2">
    <location>
        <begin position="260"/>
        <end position="321"/>
    </location>
</feature>
<feature type="compositionally biased region" description="Basic and acidic residues" evidence="1">
    <location>
        <begin position="96"/>
        <end position="106"/>
    </location>
</feature>
<feature type="region of interest" description="Disordered" evidence="1">
    <location>
        <begin position="62"/>
        <end position="162"/>
    </location>
</feature>
<evidence type="ECO:0000313" key="3">
    <source>
        <dbReference type="EMBL" id="CAB3380499.1"/>
    </source>
</evidence>
<feature type="compositionally biased region" description="Acidic residues" evidence="1">
    <location>
        <begin position="142"/>
        <end position="157"/>
    </location>
</feature>
<evidence type="ECO:0000313" key="4">
    <source>
        <dbReference type="Proteomes" id="UP000494165"/>
    </source>
</evidence>
<protein>
    <recommendedName>
        <fullName evidence="2">BACK domain-containing protein</fullName>
    </recommendedName>
</protein>
<proteinExistence type="predicted"/>
<dbReference type="Gene3D" id="1.25.40.420">
    <property type="match status" value="1"/>
</dbReference>
<dbReference type="Proteomes" id="UP000494165">
    <property type="component" value="Unassembled WGS sequence"/>
</dbReference>
<organism evidence="3 4">
    <name type="scientific">Cloeon dipterum</name>
    <dbReference type="NCBI Taxonomy" id="197152"/>
    <lineage>
        <taxon>Eukaryota</taxon>
        <taxon>Metazoa</taxon>
        <taxon>Ecdysozoa</taxon>
        <taxon>Arthropoda</taxon>
        <taxon>Hexapoda</taxon>
        <taxon>Insecta</taxon>
        <taxon>Pterygota</taxon>
        <taxon>Palaeoptera</taxon>
        <taxon>Ephemeroptera</taxon>
        <taxon>Pisciforma</taxon>
        <taxon>Baetidae</taxon>
        <taxon>Cloeon</taxon>
    </lineage>
</organism>
<sequence>MGPTDSAISKKKMELLLKGTYTDCCFSVGPNRVKVHACKIDLCVCKSCAMELYQEFHEKKLETPENQTNSIKQADKLSSSDEGLPDEVNLPDSSSTEDKDTSDRQKNAAPESNSDGVSSGGTTTEEISPGAQDALDINKEVDNDDEKPDDVESEDDSCCSSEQPILELGKDIPDWVRNIQVDCMDDSIIMEEEDVSTFKLVMEFIHTSGFFLTGIDSEFRYAKLAAQAQKFGMEHLLEKSVQLMYNYLNTGNVWKIYDKYHGIKLIDDACATFIANNTTNCLNQETFLWISERTLIKFLQLENMNLSSELELVYACLKFVNALLFDDGKDMKINIAGRRDFCRRAIIPYLRLLNVRSMDELQPLNQYLNKEDIGNLFSLRAQPPVFPKQSNGLSNGIKFCLDRRPRMRGERNPPAKQPVPFSESRLVLDPKTPLEKIALLHTFKAQLTMPCNLEMTELQVLCSVDDRESFVWDDSCKLNITINSNGKAVFCENIRPTSISGCVARFTSLPIKTIFKGSVVLFEAIYTKHPGLYEAKRVPCINMGGDKLVEMLGESPKSNMFNLMALEPNTYMANVFKKFSFKEEVKS</sequence>
<dbReference type="EMBL" id="CADEPI010000210">
    <property type="protein sequence ID" value="CAB3380499.1"/>
    <property type="molecule type" value="Genomic_DNA"/>
</dbReference>
<evidence type="ECO:0000259" key="2">
    <source>
        <dbReference type="Pfam" id="PF07707"/>
    </source>
</evidence>
<dbReference type="AlphaFoldDB" id="A0A8S1DHJ8"/>
<accession>A0A8S1DHJ8</accession>
<reference evidence="3 4" key="1">
    <citation type="submission" date="2020-04" db="EMBL/GenBank/DDBJ databases">
        <authorList>
            <person name="Alioto T."/>
            <person name="Alioto T."/>
            <person name="Gomez Garrido J."/>
        </authorList>
    </citation>
    <scope>NUCLEOTIDE SEQUENCE [LARGE SCALE GENOMIC DNA]</scope>
</reference>
<dbReference type="InterPro" id="IPR011705">
    <property type="entry name" value="BACK"/>
</dbReference>
<gene>
    <name evidence="3" type="ORF">CLODIP_2_CD15371</name>
</gene>
<name>A0A8S1DHJ8_9INSE</name>